<dbReference type="OrthoDB" id="1921208at2759"/>
<feature type="region of interest" description="Disordered" evidence="1">
    <location>
        <begin position="146"/>
        <end position="172"/>
    </location>
</feature>
<dbReference type="AlphaFoldDB" id="A0A8S0XUA2"/>
<dbReference type="Proteomes" id="UP000467700">
    <property type="component" value="Unassembled WGS sequence"/>
</dbReference>
<keyword evidence="4" id="KW-1185">Reference proteome</keyword>
<name>A0A8S0XUA2_CYCAE</name>
<feature type="signal peptide" evidence="2">
    <location>
        <begin position="1"/>
        <end position="19"/>
    </location>
</feature>
<evidence type="ECO:0008006" key="5">
    <source>
        <dbReference type="Google" id="ProtNLM"/>
    </source>
</evidence>
<feature type="chain" id="PRO_5035929742" description="Phytocyanin domain-containing protein" evidence="2">
    <location>
        <begin position="20"/>
        <end position="204"/>
    </location>
</feature>
<dbReference type="InterPro" id="IPR008972">
    <property type="entry name" value="Cupredoxin"/>
</dbReference>
<reference evidence="3 4" key="1">
    <citation type="submission" date="2020-01" db="EMBL/GenBank/DDBJ databases">
        <authorList>
            <person name="Gupta K D."/>
        </authorList>
    </citation>
    <scope>NUCLEOTIDE SEQUENCE [LARGE SCALE GENOMIC DNA]</scope>
</reference>
<organism evidence="3 4">
    <name type="scientific">Cyclocybe aegerita</name>
    <name type="common">Black poplar mushroom</name>
    <name type="synonym">Agrocybe aegerita</name>
    <dbReference type="NCBI Taxonomy" id="1973307"/>
    <lineage>
        <taxon>Eukaryota</taxon>
        <taxon>Fungi</taxon>
        <taxon>Dikarya</taxon>
        <taxon>Basidiomycota</taxon>
        <taxon>Agaricomycotina</taxon>
        <taxon>Agaricomycetes</taxon>
        <taxon>Agaricomycetidae</taxon>
        <taxon>Agaricales</taxon>
        <taxon>Agaricineae</taxon>
        <taxon>Bolbitiaceae</taxon>
        <taxon>Cyclocybe</taxon>
    </lineage>
</organism>
<proteinExistence type="predicted"/>
<protein>
    <recommendedName>
        <fullName evidence="5">Phytocyanin domain-containing protein</fullName>
    </recommendedName>
</protein>
<dbReference type="EMBL" id="CACVBS010000051">
    <property type="protein sequence ID" value="CAA7265961.1"/>
    <property type="molecule type" value="Genomic_DNA"/>
</dbReference>
<dbReference type="PANTHER" id="PTHR34883">
    <property type="entry name" value="SERINE-RICH PROTEIN, PUTATIVE-RELATED-RELATED"/>
    <property type="match status" value="1"/>
</dbReference>
<gene>
    <name evidence="3" type="ORF">AAE3_LOCUS8071</name>
</gene>
<accession>A0A8S0XUA2</accession>
<dbReference type="InterPro" id="IPR052953">
    <property type="entry name" value="Ser-rich/MCO-related"/>
</dbReference>
<evidence type="ECO:0000313" key="3">
    <source>
        <dbReference type="EMBL" id="CAA7265961.1"/>
    </source>
</evidence>
<dbReference type="SUPFAM" id="SSF49503">
    <property type="entry name" value="Cupredoxins"/>
    <property type="match status" value="1"/>
</dbReference>
<evidence type="ECO:0000313" key="4">
    <source>
        <dbReference type="Proteomes" id="UP000467700"/>
    </source>
</evidence>
<dbReference type="PANTHER" id="PTHR34883:SF15">
    <property type="entry name" value="EXTRACELLULAR SERINE-RICH PROTEIN"/>
    <property type="match status" value="1"/>
</dbReference>
<evidence type="ECO:0000256" key="2">
    <source>
        <dbReference type="SAM" id="SignalP"/>
    </source>
</evidence>
<keyword evidence="2" id="KW-0732">Signal</keyword>
<dbReference type="Gene3D" id="2.60.40.420">
    <property type="entry name" value="Cupredoxins - blue copper proteins"/>
    <property type="match status" value="1"/>
</dbReference>
<evidence type="ECO:0000256" key="1">
    <source>
        <dbReference type="SAM" id="MobiDB-lite"/>
    </source>
</evidence>
<comment type="caution">
    <text evidence="3">The sequence shown here is derived from an EMBL/GenBank/DDBJ whole genome shotgun (WGS) entry which is preliminary data.</text>
</comment>
<sequence>MVHLTYALSLVLLLPSAFAAEYLVGVGKDETTGRKGMGFDPSVIHPAAGDVIAFEFRSGQHSVVQSTFENPCTGNGGFNTGVFTVDDSIPVDAPGLPTVRLTVNDTNPIWFFDEAGGLCKQGAVLAVNPTLELSAAAFKVNAANAPDAPATTAGTSTTDGGDSDTASSTATGTAASATNSTSAAIQNGSSVFGALLVALIALFW</sequence>